<dbReference type="AlphaFoldDB" id="A0A1H3KDE4"/>
<feature type="transmembrane region" description="Helical" evidence="1">
    <location>
        <begin position="5"/>
        <end position="26"/>
    </location>
</feature>
<dbReference type="Proteomes" id="UP000199035">
    <property type="component" value="Unassembled WGS sequence"/>
</dbReference>
<organism evidence="2 3">
    <name type="scientific">Acinetobacter kyonggiensis</name>
    <dbReference type="NCBI Taxonomy" id="595670"/>
    <lineage>
        <taxon>Bacteria</taxon>
        <taxon>Pseudomonadati</taxon>
        <taxon>Pseudomonadota</taxon>
        <taxon>Gammaproteobacteria</taxon>
        <taxon>Moraxellales</taxon>
        <taxon>Moraxellaceae</taxon>
        <taxon>Acinetobacter</taxon>
    </lineage>
</organism>
<evidence type="ECO:0000313" key="2">
    <source>
        <dbReference type="EMBL" id="SDY50136.1"/>
    </source>
</evidence>
<feature type="transmembrane region" description="Helical" evidence="1">
    <location>
        <begin position="176"/>
        <end position="194"/>
    </location>
</feature>
<feature type="transmembrane region" description="Helical" evidence="1">
    <location>
        <begin position="38"/>
        <end position="57"/>
    </location>
</feature>
<keyword evidence="1" id="KW-1133">Transmembrane helix</keyword>
<feature type="transmembrane region" description="Helical" evidence="1">
    <location>
        <begin position="154"/>
        <end position="170"/>
    </location>
</feature>
<dbReference type="RefSeq" id="WP_092690506.1">
    <property type="nucleotide sequence ID" value="NZ_FNPK01000012.1"/>
</dbReference>
<feature type="transmembrane region" description="Helical" evidence="1">
    <location>
        <begin position="201"/>
        <end position="217"/>
    </location>
</feature>
<evidence type="ECO:0000256" key="1">
    <source>
        <dbReference type="SAM" id="Phobius"/>
    </source>
</evidence>
<feature type="transmembrane region" description="Helical" evidence="1">
    <location>
        <begin position="363"/>
        <end position="383"/>
    </location>
</feature>
<evidence type="ECO:0008006" key="4">
    <source>
        <dbReference type="Google" id="ProtNLM"/>
    </source>
</evidence>
<protein>
    <recommendedName>
        <fullName evidence="4">Oligosaccharide repeat unit polymerase</fullName>
    </recommendedName>
</protein>
<evidence type="ECO:0000313" key="3">
    <source>
        <dbReference type="Proteomes" id="UP000199035"/>
    </source>
</evidence>
<reference evidence="3" key="1">
    <citation type="submission" date="2016-10" db="EMBL/GenBank/DDBJ databases">
        <authorList>
            <person name="Varghese N."/>
            <person name="Submissions S."/>
        </authorList>
    </citation>
    <scope>NUCLEOTIDE SEQUENCE [LARGE SCALE GENOMIC DNA]</scope>
    <source>
        <strain evidence="3">ANC 5109</strain>
    </source>
</reference>
<gene>
    <name evidence="2" type="ORF">SAMN05421643_11224</name>
</gene>
<feature type="transmembrane region" description="Helical" evidence="1">
    <location>
        <begin position="118"/>
        <end position="142"/>
    </location>
</feature>
<keyword evidence="3" id="KW-1185">Reference proteome</keyword>
<name>A0A1H3KDE4_9GAMM</name>
<keyword evidence="1" id="KW-0472">Membrane</keyword>
<proteinExistence type="predicted"/>
<feature type="transmembrane region" description="Helical" evidence="1">
    <location>
        <begin position="322"/>
        <end position="342"/>
    </location>
</feature>
<feature type="transmembrane region" description="Helical" evidence="1">
    <location>
        <begin position="77"/>
        <end position="98"/>
    </location>
</feature>
<keyword evidence="1" id="KW-0812">Transmembrane</keyword>
<dbReference type="STRING" id="595670.SAMN05421643_11224"/>
<dbReference type="EMBL" id="FNPK01000012">
    <property type="protein sequence ID" value="SDY50136.1"/>
    <property type="molecule type" value="Genomic_DNA"/>
</dbReference>
<sequence length="390" mass="46012">MRFKIFLPLIILSFFQIIGFFCYDRFNYSYIQNYKVGILILFLYISLILPVLFFCIIEKKNKIKFEKVNVNSKYNFIFMFIALVFLLKPLIVMFGVGYEMGFEYLRINYYTDDSLRTMIYGHPTIATLINFYVIPLLWAYLVFVSNAQNKSANLAFYLILFLLILFNMSYGGRFNIYFGLLILYYKTILNGGNVFNYIRKYSALILLLVFSSFWVLISRRNEDSDFFLQGFVEVLEYHLLPPFILAQSIDFSILNYDGYPFRIVVTSFLAPVSFLLGIDGKLLPYAYYPSLLSEFRLYSFSSNSWYNAFGTLFNFFFVDNGYFAPVLVFIFITYLIYSSFLISSQDKRNKYLVYVSFMLYSSLFQAPIFSPGVIFIILLFPFFCHYLKAK</sequence>
<accession>A0A1H3KDE4</accession>